<dbReference type="EMBL" id="AFYH01105120">
    <property type="status" value="NOT_ANNOTATED_CDS"/>
    <property type="molecule type" value="Genomic_DNA"/>
</dbReference>
<feature type="domain" description="THD" evidence="7">
    <location>
        <begin position="105"/>
        <end position="245"/>
    </location>
</feature>
<dbReference type="HOGENOM" id="CLU_090519_0_0_1"/>
<dbReference type="GeneID" id="102358968"/>
<dbReference type="GO" id="GO:0005164">
    <property type="term" value="F:tumor necrosis factor receptor binding"/>
    <property type="evidence" value="ECO:0007669"/>
    <property type="project" value="InterPro"/>
</dbReference>
<protein>
    <submittedName>
        <fullName evidence="8">TNF superfamily member 12</fullName>
    </submittedName>
</protein>
<dbReference type="Pfam" id="PF00229">
    <property type="entry name" value="TNF"/>
    <property type="match status" value="1"/>
</dbReference>
<evidence type="ECO:0000259" key="7">
    <source>
        <dbReference type="PROSITE" id="PS50049"/>
    </source>
</evidence>
<dbReference type="PROSITE" id="PS50049">
    <property type="entry name" value="THD_2"/>
    <property type="match status" value="1"/>
</dbReference>
<dbReference type="InterPro" id="IPR008983">
    <property type="entry name" value="Tumour_necrosis_fac-like_dom"/>
</dbReference>
<dbReference type="OrthoDB" id="6159739at2759"/>
<dbReference type="STRING" id="7897.ENSLACP00000023615"/>
<dbReference type="Proteomes" id="UP000008672">
    <property type="component" value="Unassembled WGS sequence"/>
</dbReference>
<dbReference type="SUPFAM" id="SSF49842">
    <property type="entry name" value="TNF-like"/>
    <property type="match status" value="1"/>
</dbReference>
<dbReference type="Ensembl" id="ENSLACT00000026671.1">
    <property type="protein sequence ID" value="ENSLACP00000023615.1"/>
    <property type="gene ID" value="ENSLACG00000022684.1"/>
</dbReference>
<sequence length="246" mass="27995">MHSSVTKKKKKKKGLLCSLLLLTGLAVCLALCSLLLAAFSWGKAQSLSLSFQSLQNSLQQTDFHREWGHGPEELLYYYANRSDLPRRRTARSKDRKRKRKNKLSFAAHYEVKTETASLEKHADPDGIIRDWAAIELNTTNPLTYDNSKGEFTVTKDGLYYLYCQVHYKDGKSIYVKLDILLNNSVVFRCLQEFSSTAGPGEDEVKDCHVSGLVLLHQNAVLQVKTLRNVNLKIDKYLTYFGLFLVP</sequence>
<dbReference type="OMA" id="KAVRYNR"/>
<dbReference type="CTD" id="8742"/>
<dbReference type="RefSeq" id="NP_001409531.1">
    <property type="nucleotide sequence ID" value="NM_001422602.1"/>
</dbReference>
<dbReference type="PANTHER" id="PTHR15151:SF20">
    <property type="entry name" value="TUMOR NECROSIS FACTOR LIGAND SUPERFAMILY MEMBER 12"/>
    <property type="match status" value="1"/>
</dbReference>
<proteinExistence type="inferred from homology"/>
<keyword evidence="6" id="KW-0325">Glycoprotein</keyword>
<comment type="similarity">
    <text evidence="2">Belongs to the tumor necrosis factor family.</text>
</comment>
<evidence type="ECO:0000256" key="2">
    <source>
        <dbReference type="ARBA" id="ARBA00008670"/>
    </source>
</evidence>
<keyword evidence="3" id="KW-0202">Cytokine</keyword>
<dbReference type="InterPro" id="IPR006052">
    <property type="entry name" value="TNF_dom"/>
</dbReference>
<keyword evidence="9" id="KW-1185">Reference proteome</keyword>
<evidence type="ECO:0000256" key="6">
    <source>
        <dbReference type="ARBA" id="ARBA00023180"/>
    </source>
</evidence>
<dbReference type="SMART" id="SM00207">
    <property type="entry name" value="TNF"/>
    <property type="match status" value="1"/>
</dbReference>
<dbReference type="InParanoid" id="M3XLK9"/>
<dbReference type="EMBL" id="AFYH01105119">
    <property type="status" value="NOT_ANNOTATED_CDS"/>
    <property type="molecule type" value="Genomic_DNA"/>
</dbReference>
<comment type="subcellular location">
    <subcellularLocation>
        <location evidence="1">Secreted</location>
    </subcellularLocation>
</comment>
<dbReference type="eggNOG" id="ENOG502S27R">
    <property type="taxonomic scope" value="Eukaryota"/>
</dbReference>
<reference evidence="9" key="1">
    <citation type="submission" date="2011-08" db="EMBL/GenBank/DDBJ databases">
        <title>The draft genome of Latimeria chalumnae.</title>
        <authorList>
            <person name="Di Palma F."/>
            <person name="Alfoldi J."/>
            <person name="Johnson J."/>
            <person name="Berlin A."/>
            <person name="Gnerre S."/>
            <person name="Jaffe D."/>
            <person name="MacCallum I."/>
            <person name="Young S."/>
            <person name="Walker B.J."/>
            <person name="Lander E."/>
            <person name="Lindblad-Toh K."/>
        </authorList>
    </citation>
    <scope>NUCLEOTIDE SEQUENCE [LARGE SCALE GENOMIC DNA]</scope>
    <source>
        <strain evidence="9">Wild caught</strain>
    </source>
</reference>
<dbReference type="FunCoup" id="M3XLK9">
    <property type="interactions" value="211"/>
</dbReference>
<evidence type="ECO:0000256" key="1">
    <source>
        <dbReference type="ARBA" id="ARBA00004613"/>
    </source>
</evidence>
<reference evidence="8" key="2">
    <citation type="submission" date="2025-08" db="UniProtKB">
        <authorList>
            <consortium name="Ensembl"/>
        </authorList>
    </citation>
    <scope>IDENTIFICATION</scope>
</reference>
<evidence type="ECO:0000313" key="9">
    <source>
        <dbReference type="Proteomes" id="UP000008672"/>
    </source>
</evidence>
<evidence type="ECO:0000256" key="4">
    <source>
        <dbReference type="ARBA" id="ARBA00022525"/>
    </source>
</evidence>
<keyword evidence="5" id="KW-1015">Disulfide bond</keyword>
<keyword evidence="4" id="KW-0964">Secreted</keyword>
<dbReference type="GO" id="GO:0016020">
    <property type="term" value="C:membrane"/>
    <property type="evidence" value="ECO:0007669"/>
    <property type="project" value="InterPro"/>
</dbReference>
<dbReference type="KEGG" id="lcm:102358968"/>
<gene>
    <name evidence="8" type="primary">TNFSF12</name>
</gene>
<dbReference type="GeneTree" id="ENSGT00940000163167"/>
<evidence type="ECO:0000256" key="3">
    <source>
        <dbReference type="ARBA" id="ARBA00022514"/>
    </source>
</evidence>
<reference evidence="8" key="3">
    <citation type="submission" date="2025-09" db="UniProtKB">
        <authorList>
            <consortium name="Ensembl"/>
        </authorList>
    </citation>
    <scope>IDENTIFICATION</scope>
</reference>
<dbReference type="Gene3D" id="2.60.120.40">
    <property type="match status" value="1"/>
</dbReference>
<dbReference type="EMBL" id="AFYH01105121">
    <property type="status" value="NOT_ANNOTATED_CDS"/>
    <property type="molecule type" value="Genomic_DNA"/>
</dbReference>
<dbReference type="AlphaFoldDB" id="M3XLK9"/>
<evidence type="ECO:0000256" key="5">
    <source>
        <dbReference type="ARBA" id="ARBA00023157"/>
    </source>
</evidence>
<dbReference type="PANTHER" id="PTHR15151">
    <property type="entry name" value="PROTEIN EIGER"/>
    <property type="match status" value="1"/>
</dbReference>
<dbReference type="InterPro" id="IPR051748">
    <property type="entry name" value="TNF_Ligand_Superfamily"/>
</dbReference>
<dbReference type="GO" id="GO:0005125">
    <property type="term" value="F:cytokine activity"/>
    <property type="evidence" value="ECO:0007669"/>
    <property type="project" value="UniProtKB-KW"/>
</dbReference>
<name>M3XLK9_LATCH</name>
<dbReference type="GO" id="GO:0005615">
    <property type="term" value="C:extracellular space"/>
    <property type="evidence" value="ECO:0007669"/>
    <property type="project" value="UniProtKB-KW"/>
</dbReference>
<accession>M3XLK9</accession>
<evidence type="ECO:0000313" key="8">
    <source>
        <dbReference type="Ensembl" id="ENSLACP00000023615.1"/>
    </source>
</evidence>
<dbReference type="Bgee" id="ENSLACG00000022684">
    <property type="expression patterns" value="Expressed in pharyngeal gill and 6 other cell types or tissues"/>
</dbReference>
<organism evidence="8 9">
    <name type="scientific">Latimeria chalumnae</name>
    <name type="common">Coelacanth</name>
    <dbReference type="NCBI Taxonomy" id="7897"/>
    <lineage>
        <taxon>Eukaryota</taxon>
        <taxon>Metazoa</taxon>
        <taxon>Chordata</taxon>
        <taxon>Craniata</taxon>
        <taxon>Vertebrata</taxon>
        <taxon>Euteleostomi</taxon>
        <taxon>Coelacanthiformes</taxon>
        <taxon>Coelacanthidae</taxon>
        <taxon>Latimeria</taxon>
    </lineage>
</organism>
<dbReference type="EMBL" id="AFYH01105118">
    <property type="status" value="NOT_ANNOTATED_CDS"/>
    <property type="molecule type" value="Genomic_DNA"/>
</dbReference>
<dbReference type="GO" id="GO:0006955">
    <property type="term" value="P:immune response"/>
    <property type="evidence" value="ECO:0007669"/>
    <property type="project" value="InterPro"/>
</dbReference>